<dbReference type="EMBL" id="MOXJ01000039">
    <property type="protein sequence ID" value="PDO09456.1"/>
    <property type="molecule type" value="Genomic_DNA"/>
</dbReference>
<evidence type="ECO:0000313" key="1">
    <source>
        <dbReference type="EMBL" id="PDO09456.1"/>
    </source>
</evidence>
<accession>A0A2A6DY08</accession>
<organism evidence="1 2">
    <name type="scientific">Candidatus Reconcilbacillus cellulovorans</name>
    <dbReference type="NCBI Taxonomy" id="1906605"/>
    <lineage>
        <taxon>Bacteria</taxon>
        <taxon>Bacillati</taxon>
        <taxon>Bacillota</taxon>
        <taxon>Bacilli</taxon>
        <taxon>Bacillales</taxon>
        <taxon>Paenibacillaceae</taxon>
        <taxon>Candidatus Reconcilbacillus</taxon>
    </lineage>
</organism>
<dbReference type="Proteomes" id="UP000243688">
    <property type="component" value="Unassembled WGS sequence"/>
</dbReference>
<sequence>MDKLFYLIAIVFMFCTCWVLQEENQLWDQQRQILKAANNKAVHASLFPVESLNAGTILIPENAAFQAYKEVLEENLGLDEMLQPKPGSPVLSQIRILHFEVIDEHSGRQFPFLYENSEYHLAKYLRGPAVVAVIEMDFPRIQTFQFTIRVPSIYEYARADI</sequence>
<proteinExistence type="predicted"/>
<comment type="caution">
    <text evidence="1">The sequence shown here is derived from an EMBL/GenBank/DDBJ whole genome shotgun (WGS) entry which is preliminary data.</text>
</comment>
<name>A0A2A6DY08_9BACL</name>
<dbReference type="AlphaFoldDB" id="A0A2A6DY08"/>
<reference evidence="1 2" key="1">
    <citation type="submission" date="2016-12" db="EMBL/GenBank/DDBJ databases">
        <title>Candidatus Reconcilibacillus cellulovorans genome.</title>
        <authorList>
            <person name="Kolinko S."/>
            <person name="Wu Y.-W."/>
            <person name="Tachea F."/>
            <person name="Denzel E."/>
            <person name="Hiras J."/>
            <person name="Baecker N."/>
            <person name="Chan L.J."/>
            <person name="Eichorst S.A."/>
            <person name="Frey D."/>
            <person name="Adams P.D."/>
            <person name="Pray T."/>
            <person name="Tanjore D."/>
            <person name="Petzold C.J."/>
            <person name="Gladden J.M."/>
            <person name="Simmons B.A."/>
            <person name="Singer S.W."/>
        </authorList>
    </citation>
    <scope>NUCLEOTIDE SEQUENCE [LARGE SCALE GENOMIC DNA]</scope>
    <source>
        <strain evidence="1">JTherm</strain>
    </source>
</reference>
<evidence type="ECO:0000313" key="2">
    <source>
        <dbReference type="Proteomes" id="UP000243688"/>
    </source>
</evidence>
<protein>
    <submittedName>
        <fullName evidence="1">Uncharacterized protein</fullName>
    </submittedName>
</protein>
<gene>
    <name evidence="1" type="ORF">BLM47_12580</name>
</gene>